<comment type="caution">
    <text evidence="1">The sequence shown here is derived from an EMBL/GenBank/DDBJ whole genome shotgun (WGS) entry which is preliminary data.</text>
</comment>
<dbReference type="EMBL" id="CAJPIJ010000090">
    <property type="protein sequence ID" value="CAG1972067.1"/>
    <property type="molecule type" value="Genomic_DNA"/>
</dbReference>
<gene>
    <name evidence="1" type="ORF">MDCFG202_LOCUS97612</name>
</gene>
<evidence type="ECO:0000313" key="1">
    <source>
        <dbReference type="EMBL" id="CAG1972067.1"/>
    </source>
</evidence>
<protein>
    <submittedName>
        <fullName evidence="1">Uncharacterized protein</fullName>
    </submittedName>
</protein>
<proteinExistence type="predicted"/>
<evidence type="ECO:0000313" key="2">
    <source>
        <dbReference type="Proteomes" id="UP000746612"/>
    </source>
</evidence>
<reference evidence="1" key="1">
    <citation type="submission" date="2021-03" db="EMBL/GenBank/DDBJ databases">
        <authorList>
            <person name="Alouane T."/>
            <person name="Langin T."/>
            <person name="Bonhomme L."/>
        </authorList>
    </citation>
    <scope>NUCLEOTIDE SEQUENCE</scope>
    <source>
        <strain evidence="1">MDC_Fg202</strain>
    </source>
</reference>
<sequence length="151" mass="17464">MALPVSDGMWATQQPSIGIFRYQPRKGCASPNQESCDTSSVYIMQLFRGTRHWNTRIRIHSPEGQAKKAAAMMSMLSDKQWHVQASGRNTCQQRMMIWDIKITMLKKHESFIHIHCMITKPISVQDRVINKYISNVYICKPPRHHLNNPNA</sequence>
<name>A0A9N8R968_GIBZA</name>
<organism evidence="1 2">
    <name type="scientific">Gibberella zeae</name>
    <name type="common">Wheat head blight fungus</name>
    <name type="synonym">Fusarium graminearum</name>
    <dbReference type="NCBI Taxonomy" id="5518"/>
    <lineage>
        <taxon>Eukaryota</taxon>
        <taxon>Fungi</taxon>
        <taxon>Dikarya</taxon>
        <taxon>Ascomycota</taxon>
        <taxon>Pezizomycotina</taxon>
        <taxon>Sordariomycetes</taxon>
        <taxon>Hypocreomycetidae</taxon>
        <taxon>Hypocreales</taxon>
        <taxon>Nectriaceae</taxon>
        <taxon>Fusarium</taxon>
    </lineage>
</organism>
<accession>A0A9N8R968</accession>
<dbReference type="AlphaFoldDB" id="A0A9N8R968"/>
<dbReference type="Proteomes" id="UP000746612">
    <property type="component" value="Unassembled WGS sequence"/>
</dbReference>